<dbReference type="EMBL" id="CP054536">
    <property type="protein sequence ID" value="QSL65283.1"/>
    <property type="molecule type" value="Genomic_DNA"/>
</dbReference>
<evidence type="ECO:0000256" key="1">
    <source>
        <dbReference type="SAM" id="Phobius"/>
    </source>
</evidence>
<keyword evidence="1" id="KW-0812">Transmembrane</keyword>
<keyword evidence="1" id="KW-1133">Transmembrane helix</keyword>
<proteinExistence type="predicted"/>
<sequence length="93" mass="9594">MIRGAAFVEAHIVKRDAKEVTKQLVNETSLNITLSEKNQTLPNGTIIGAAVEANGTTPKISASSEPSGSIHISIATGAFVLAVLAFIGSLASF</sequence>
<keyword evidence="3" id="KW-1185">Reference proteome</keyword>
<dbReference type="OrthoDB" id="5415050at2759"/>
<accession>A0A899FXD0</accession>
<keyword evidence="1" id="KW-0472">Membrane</keyword>
<gene>
    <name evidence="2" type="ORF">MERGE_002592</name>
</gene>
<organism evidence="2 3">
    <name type="scientific">Pneumocystis wakefieldiae</name>
    <dbReference type="NCBI Taxonomy" id="38082"/>
    <lineage>
        <taxon>Eukaryota</taxon>
        <taxon>Fungi</taxon>
        <taxon>Dikarya</taxon>
        <taxon>Ascomycota</taxon>
        <taxon>Taphrinomycotina</taxon>
        <taxon>Pneumocystomycetes</taxon>
        <taxon>Pneumocystaceae</taxon>
        <taxon>Pneumocystis</taxon>
    </lineage>
</organism>
<evidence type="ECO:0000313" key="2">
    <source>
        <dbReference type="EMBL" id="QSL65283.1"/>
    </source>
</evidence>
<protein>
    <submittedName>
        <fullName evidence="2">Uncharacterized protein</fullName>
    </submittedName>
</protein>
<dbReference type="Proteomes" id="UP000663699">
    <property type="component" value="Chromosome 5"/>
</dbReference>
<evidence type="ECO:0000313" key="3">
    <source>
        <dbReference type="Proteomes" id="UP000663699"/>
    </source>
</evidence>
<name>A0A899FXD0_9ASCO</name>
<reference evidence="2" key="1">
    <citation type="submission" date="2020-06" db="EMBL/GenBank/DDBJ databases">
        <title>Genomes of multiple members of Pneumocystis genus reveal paths to human pathogen Pneumocystis jirovecii.</title>
        <authorList>
            <person name="Cisse O.H."/>
            <person name="Ma L."/>
            <person name="Dekker J."/>
            <person name="Khil P."/>
            <person name="Jo J."/>
            <person name="Brenchley J."/>
            <person name="Blair R."/>
            <person name="Pahar B."/>
            <person name="Chabe M."/>
            <person name="Van Rompay K.A."/>
            <person name="Keesler R."/>
            <person name="Sukura A."/>
            <person name="Hirsch V."/>
            <person name="Kutty G."/>
            <person name="Liu Y."/>
            <person name="Peng L."/>
            <person name="Chen J."/>
            <person name="Song J."/>
            <person name="Weissenbacher-Lang C."/>
            <person name="Xu J."/>
            <person name="Upham N.S."/>
            <person name="Stajich J.E."/>
            <person name="Cuomo C.A."/>
            <person name="Cushion M.T."/>
            <person name="Kovacs J.A."/>
        </authorList>
    </citation>
    <scope>NUCLEOTIDE SEQUENCE</scope>
    <source>
        <strain evidence="2">2A</strain>
    </source>
</reference>
<dbReference type="AlphaFoldDB" id="A0A899FXD0"/>
<feature type="transmembrane region" description="Helical" evidence="1">
    <location>
        <begin position="70"/>
        <end position="91"/>
    </location>
</feature>